<keyword evidence="1" id="KW-0677">Repeat</keyword>
<dbReference type="GO" id="GO:0005737">
    <property type="term" value="C:cytoplasm"/>
    <property type="evidence" value="ECO:0007669"/>
    <property type="project" value="TreeGrafter"/>
</dbReference>
<feature type="compositionally biased region" description="Basic and acidic residues" evidence="3">
    <location>
        <begin position="48"/>
        <end position="59"/>
    </location>
</feature>
<feature type="compositionally biased region" description="Pro residues" evidence="3">
    <location>
        <begin position="160"/>
        <end position="177"/>
    </location>
</feature>
<gene>
    <name evidence="4" type="ORF">TPSB3V08_LOCUS1064</name>
</gene>
<evidence type="ECO:0000313" key="4">
    <source>
        <dbReference type="EMBL" id="CAD7397269.1"/>
    </source>
</evidence>
<keyword evidence="2" id="KW-0040">ANK repeat</keyword>
<feature type="compositionally biased region" description="Polar residues" evidence="3">
    <location>
        <begin position="136"/>
        <end position="146"/>
    </location>
</feature>
<evidence type="ECO:0000256" key="3">
    <source>
        <dbReference type="SAM" id="MobiDB-lite"/>
    </source>
</evidence>
<proteinExistence type="predicted"/>
<dbReference type="InterPro" id="IPR052420">
    <property type="entry name" value="Espin/Espin-like"/>
</dbReference>
<dbReference type="PANTHER" id="PTHR24153:SF8">
    <property type="entry name" value="FORKED, ISOFORM F"/>
    <property type="match status" value="1"/>
</dbReference>
<feature type="compositionally biased region" description="Basic and acidic residues" evidence="3">
    <location>
        <begin position="362"/>
        <end position="379"/>
    </location>
</feature>
<feature type="compositionally biased region" description="Polar residues" evidence="3">
    <location>
        <begin position="114"/>
        <end position="129"/>
    </location>
</feature>
<dbReference type="EMBL" id="OD000364">
    <property type="protein sequence ID" value="CAD7397269.1"/>
    <property type="molecule type" value="Genomic_DNA"/>
</dbReference>
<name>A0A7R9CKZ1_TIMPO</name>
<organism evidence="4">
    <name type="scientific">Timema poppense</name>
    <name type="common">Walking stick</name>
    <dbReference type="NCBI Taxonomy" id="170557"/>
    <lineage>
        <taxon>Eukaryota</taxon>
        <taxon>Metazoa</taxon>
        <taxon>Ecdysozoa</taxon>
        <taxon>Arthropoda</taxon>
        <taxon>Hexapoda</taxon>
        <taxon>Insecta</taxon>
        <taxon>Pterygota</taxon>
        <taxon>Neoptera</taxon>
        <taxon>Polyneoptera</taxon>
        <taxon>Phasmatodea</taxon>
        <taxon>Timematodea</taxon>
        <taxon>Timematoidea</taxon>
        <taxon>Timematidae</taxon>
        <taxon>Timema</taxon>
    </lineage>
</organism>
<dbReference type="PANTHER" id="PTHR24153">
    <property type="entry name" value="ESPIN"/>
    <property type="match status" value="1"/>
</dbReference>
<feature type="compositionally biased region" description="Polar residues" evidence="3">
    <location>
        <begin position="187"/>
        <end position="198"/>
    </location>
</feature>
<evidence type="ECO:0000256" key="1">
    <source>
        <dbReference type="ARBA" id="ARBA00022737"/>
    </source>
</evidence>
<dbReference type="GO" id="GO:0051017">
    <property type="term" value="P:actin filament bundle assembly"/>
    <property type="evidence" value="ECO:0007669"/>
    <property type="project" value="TreeGrafter"/>
</dbReference>
<reference evidence="4" key="1">
    <citation type="submission" date="2020-11" db="EMBL/GenBank/DDBJ databases">
        <authorList>
            <person name="Tran Van P."/>
        </authorList>
    </citation>
    <scope>NUCLEOTIDE SEQUENCE</scope>
</reference>
<sequence length="442" mass="48926">MPPSPVSGRNSVDSMDQEERSPSASSGPKKTSPPEQPTEEQQQPQPEYGEHGHEEEHSKSGHTLVNKQMVLPFIPPKFPNQTTNSDSLIKPSEYLRSLSHIKPPSQPPQPPSSVTVATSNGVINGTLQRPTERETTPISDEQTSVAGKTPPREDASLAQGPPPAPPAAGPPPPPLPVTDPKEDDPFSTATRKLQQPLGTISIQELNSVQLRRTDKMMAAKTLSAPARPAVNGEPFLTQKDDLIAELKMSKDISGIKKLKVERAKVEERQEKEMFTEITKQLNANTFVEKIPDKDATGNPIPPWKRQMLAKKAAERAKKELEEQLLKEAEEKRLQSIPPWKRQLLAKKEEIDTRKPVIYTPRVIDDKKPTKGNKGEESLKPPHIVDPSPSPPPTENEEDDNNNSVYNKENKTPPSEESAEGPAQIIPWRAQLRKTNSKLSLLE</sequence>
<evidence type="ECO:0000256" key="2">
    <source>
        <dbReference type="ARBA" id="ARBA00023043"/>
    </source>
</evidence>
<protein>
    <submittedName>
        <fullName evidence="4">Uncharacterized protein</fullName>
    </submittedName>
</protein>
<feature type="region of interest" description="Disordered" evidence="3">
    <location>
        <begin position="328"/>
        <end position="428"/>
    </location>
</feature>
<accession>A0A7R9CKZ1</accession>
<dbReference type="AlphaFoldDB" id="A0A7R9CKZ1"/>
<dbReference type="GO" id="GO:0051015">
    <property type="term" value="F:actin filament binding"/>
    <property type="evidence" value="ECO:0007669"/>
    <property type="project" value="TreeGrafter"/>
</dbReference>
<feature type="compositionally biased region" description="Basic and acidic residues" evidence="3">
    <location>
        <begin position="345"/>
        <end position="354"/>
    </location>
</feature>
<feature type="region of interest" description="Disordered" evidence="3">
    <location>
        <begin position="1"/>
        <end position="198"/>
    </location>
</feature>